<dbReference type="Pfam" id="PF05593">
    <property type="entry name" value="RHS_repeat"/>
    <property type="match status" value="1"/>
</dbReference>
<name>A0A917MVX0_9MICC</name>
<accession>A0A917MVX0</accession>
<evidence type="ECO:0000256" key="2">
    <source>
        <dbReference type="SAM" id="MobiDB-lite"/>
    </source>
</evidence>
<dbReference type="Gene3D" id="3.90.930.1">
    <property type="match status" value="1"/>
</dbReference>
<evidence type="ECO:0000259" key="3">
    <source>
        <dbReference type="Pfam" id="PF25023"/>
    </source>
</evidence>
<evidence type="ECO:0000313" key="4">
    <source>
        <dbReference type="EMBL" id="GGH67012.1"/>
    </source>
</evidence>
<feature type="compositionally biased region" description="Polar residues" evidence="2">
    <location>
        <begin position="341"/>
        <end position="358"/>
    </location>
</feature>
<dbReference type="EMBL" id="BMDC01000005">
    <property type="protein sequence ID" value="GGH67012.1"/>
    <property type="molecule type" value="Genomic_DNA"/>
</dbReference>
<dbReference type="PANTHER" id="PTHR32305:SF15">
    <property type="entry name" value="PROTEIN RHSA-RELATED"/>
    <property type="match status" value="1"/>
</dbReference>
<protein>
    <recommendedName>
        <fullName evidence="3">Teneurin-like YD-shell domain-containing protein</fullName>
    </recommendedName>
</protein>
<dbReference type="Gene3D" id="2.180.10.10">
    <property type="entry name" value="RHS repeat-associated core"/>
    <property type="match status" value="2"/>
</dbReference>
<feature type="domain" description="Teneurin-like YD-shell" evidence="3">
    <location>
        <begin position="385"/>
        <end position="580"/>
    </location>
</feature>
<keyword evidence="1" id="KW-0677">Repeat</keyword>
<dbReference type="Proteomes" id="UP000600171">
    <property type="component" value="Unassembled WGS sequence"/>
</dbReference>
<evidence type="ECO:0000313" key="5">
    <source>
        <dbReference type="Proteomes" id="UP000600171"/>
    </source>
</evidence>
<reference evidence="4 5" key="1">
    <citation type="journal article" date="2014" name="Int. J. Syst. Evol. Microbiol.">
        <title>Complete genome sequence of Corynebacterium casei LMG S-19264T (=DSM 44701T), isolated from a smear-ripened cheese.</title>
        <authorList>
            <consortium name="US DOE Joint Genome Institute (JGI-PGF)"/>
            <person name="Walter F."/>
            <person name="Albersmeier A."/>
            <person name="Kalinowski J."/>
            <person name="Ruckert C."/>
        </authorList>
    </citation>
    <scope>NUCLEOTIDE SEQUENCE [LARGE SCALE GENOMIC DNA]</scope>
    <source>
        <strain evidence="4 5">CCM 8669</strain>
    </source>
</reference>
<keyword evidence="5" id="KW-1185">Reference proteome</keyword>
<dbReference type="RefSeq" id="WP_188360401.1">
    <property type="nucleotide sequence ID" value="NZ_BMDC01000005.1"/>
</dbReference>
<dbReference type="InterPro" id="IPR056823">
    <property type="entry name" value="TEN-like_YD-shell"/>
</dbReference>
<dbReference type="PANTHER" id="PTHR32305">
    <property type="match status" value="1"/>
</dbReference>
<proteinExistence type="predicted"/>
<evidence type="ECO:0000256" key="1">
    <source>
        <dbReference type="ARBA" id="ARBA00022737"/>
    </source>
</evidence>
<feature type="domain" description="Teneurin-like YD-shell" evidence="3">
    <location>
        <begin position="678"/>
        <end position="955"/>
    </location>
</feature>
<gene>
    <name evidence="4" type="ORF">GCM10007359_21720</name>
</gene>
<feature type="region of interest" description="Disordered" evidence="2">
    <location>
        <begin position="338"/>
        <end position="358"/>
    </location>
</feature>
<dbReference type="InterPro" id="IPR031325">
    <property type="entry name" value="RHS_repeat"/>
</dbReference>
<comment type="caution">
    <text evidence="4">The sequence shown here is derived from an EMBL/GenBank/DDBJ whole genome shotgun (WGS) entry which is preliminary data.</text>
</comment>
<dbReference type="InterPro" id="IPR050708">
    <property type="entry name" value="T6SS_VgrG/RHS"/>
</dbReference>
<organism evidence="4 5">
    <name type="scientific">Rothia aerolata</name>
    <dbReference type="NCBI Taxonomy" id="1812262"/>
    <lineage>
        <taxon>Bacteria</taxon>
        <taxon>Bacillati</taxon>
        <taxon>Actinomycetota</taxon>
        <taxon>Actinomycetes</taxon>
        <taxon>Micrococcales</taxon>
        <taxon>Micrococcaceae</taxon>
        <taxon>Rothia</taxon>
    </lineage>
</organism>
<dbReference type="NCBIfam" id="TIGR03696">
    <property type="entry name" value="Rhs_assc_core"/>
    <property type="match status" value="1"/>
</dbReference>
<sequence>MNVDGIAFTHNSLTPLTTGTGTRNNWRIAALGAGNLFTENANIVFVNSSGERVVFTPNATTPGMYTAPAGKRYSLKKVTDGYQLLTWDAASTTYFSLDGYPQKVVDRNGNETSLTNADGLPSQQTGWQGPAAARNAFMIPGTTPDSVGLITDTIGSGATKDKLRLSWKLDSANGKYVSLTNPRGLKTTIEYDAAGRISKVSTAGGGYTKISYDSKNRVVKIAIPGTAEAPTTEAITRFDYTDGTKTLVAGANTNAGVAVATGAHITYNLNPSDKRVSSIVDADGRTQSATYTPQLNIGSYTSGIGATAGTETYSYGANNSNSLTSAIGPNGEKSSFDYANKTDNTKYSPSSSTDARGNKSTYTYAASGALAKSTNALAATAEVGYNPNGTPAYATAPGNVGNSTKYEYTADGLLSKVIPAKGGSLTAESYTYDDLGRLTSKTTGRGGVIKYTYEGNTSLVTKVASYPKGSTAADAVQDTTYDALGRVTSVASRSKGVSTQRTTFTYSTRGEVISQSVWQAAVGSEAAQTTKIDYKYDREGKLIAKTLDGLTNNYNYTAGGTLDSVDYTESGVKKTIKFATDDRGRRTDTWYGADANTGAQNWEVWKHSDYDRSGNLIGEKIQKAKEAPVTPQNPDGAVTLSEKKYCYVPGVDPRSCPMDATNAVDKIQAMYTANPTAGNGFVTSYTYDKAGHLLTVNTPGSPEGKYEYTYDVRGNKIKTVQTKGDGQVITDGDTFNAQNQVTSDNWKYDADGNLISSDQTNLTYNTVNQNVGSALKDGSNTTTNTFAGMSQKQLIAQQSSKEGTFVYTHGLNDRYGNPMVEKIRHEGATAFVEHDPVTGNPLFLRDTDKKSVHMYISDPVDSDIRLVKDDGTTSTYKEFDPYGARDEKTTVVSRDVFDPFRYRFGMVDRRGTGRYLFGVRFYDPNQGVWTQQDSLDAPFDPVNANRYAYAGADPVNNFDPVGRDAFEVSLEGCFGFCVSFGTTFNEDHADLNIGAGAGFEADANLKFGITDESFDGTREDTKIEQGVGCSAAYGLGGYVEGSMDDAGGSSASIGGVAGIGAGCSIGAGLSIPIMG</sequence>
<dbReference type="Pfam" id="PF25023">
    <property type="entry name" value="TEN_YD-shell"/>
    <property type="match status" value="2"/>
</dbReference>
<dbReference type="AlphaFoldDB" id="A0A917MVX0"/>
<dbReference type="InterPro" id="IPR022385">
    <property type="entry name" value="Rhs_assc_core"/>
</dbReference>